<dbReference type="InterPro" id="IPR003593">
    <property type="entry name" value="AAA+_ATPase"/>
</dbReference>
<name>A0A430B281_9ENTE</name>
<proteinExistence type="inferred from homology"/>
<dbReference type="OrthoDB" id="9791546at2"/>
<dbReference type="GO" id="GO:0005524">
    <property type="term" value="F:ATP binding"/>
    <property type="evidence" value="ECO:0007669"/>
    <property type="project" value="UniProtKB-KW"/>
</dbReference>
<keyword evidence="3" id="KW-0547">Nucleotide-binding</keyword>
<evidence type="ECO:0000256" key="2">
    <source>
        <dbReference type="ARBA" id="ARBA00022448"/>
    </source>
</evidence>
<keyword evidence="2" id="KW-0813">Transport</keyword>
<evidence type="ECO:0000256" key="3">
    <source>
        <dbReference type="ARBA" id="ARBA00022741"/>
    </source>
</evidence>
<sequence length="258" mass="28784">MVYLELKNVTKTYSGVVPYEAIRRVNLKVPKGEFVSIMGPSGSGKTTLLNLIATLDRPTNGSIFLNQKEPHQLKKDEMAKFRRRELGFVFQEANLLKTLSVRENIMLPLTLDKVPVAEMKEKAEALMEAVAITPLADKRIYEISGGEAQRVAIARALIHEPSLILADEPTGNLDSQAAGNVMKLLAQMNREKEVTTLMVTHDAVSASYSHRVIFIKDGQLYNEIYCGESRKIFFQSIMDVLAHLGGVNHEFQAPPVFQ</sequence>
<dbReference type="SMART" id="SM00382">
    <property type="entry name" value="AAA"/>
    <property type="match status" value="1"/>
</dbReference>
<dbReference type="PROSITE" id="PS00211">
    <property type="entry name" value="ABC_TRANSPORTER_1"/>
    <property type="match status" value="1"/>
</dbReference>
<evidence type="ECO:0000313" key="8">
    <source>
        <dbReference type="Proteomes" id="UP000287605"/>
    </source>
</evidence>
<dbReference type="PANTHER" id="PTHR42798">
    <property type="entry name" value="LIPOPROTEIN-RELEASING SYSTEM ATP-BINDING PROTEIN LOLD"/>
    <property type="match status" value="1"/>
</dbReference>
<gene>
    <name evidence="7" type="ORF">CBF29_03420</name>
</gene>
<reference evidence="7 8" key="1">
    <citation type="submission" date="2017-05" db="EMBL/GenBank/DDBJ databases">
        <title>Vagococcus spp. assemblies.</title>
        <authorList>
            <person name="Gulvik C.A."/>
        </authorList>
    </citation>
    <scope>NUCLEOTIDE SEQUENCE [LARGE SCALE GENOMIC DNA]</scope>
    <source>
        <strain evidence="7 8">CCUG 51432</strain>
    </source>
</reference>
<organism evidence="7 8">
    <name type="scientific">Vagococcus elongatus</name>
    <dbReference type="NCBI Taxonomy" id="180344"/>
    <lineage>
        <taxon>Bacteria</taxon>
        <taxon>Bacillati</taxon>
        <taxon>Bacillota</taxon>
        <taxon>Bacilli</taxon>
        <taxon>Lactobacillales</taxon>
        <taxon>Enterococcaceae</taxon>
        <taxon>Vagococcus</taxon>
    </lineage>
</organism>
<dbReference type="GO" id="GO:0016887">
    <property type="term" value="F:ATP hydrolysis activity"/>
    <property type="evidence" value="ECO:0007669"/>
    <property type="project" value="InterPro"/>
</dbReference>
<dbReference type="InterPro" id="IPR017871">
    <property type="entry name" value="ABC_transporter-like_CS"/>
</dbReference>
<dbReference type="InterPro" id="IPR017911">
    <property type="entry name" value="MacB-like_ATP-bd"/>
</dbReference>
<evidence type="ECO:0000256" key="5">
    <source>
        <dbReference type="ARBA" id="ARBA00022970"/>
    </source>
</evidence>
<dbReference type="SUPFAM" id="SSF52540">
    <property type="entry name" value="P-loop containing nucleoside triphosphate hydrolases"/>
    <property type="match status" value="1"/>
</dbReference>
<dbReference type="GO" id="GO:0098796">
    <property type="term" value="C:membrane protein complex"/>
    <property type="evidence" value="ECO:0007669"/>
    <property type="project" value="UniProtKB-ARBA"/>
</dbReference>
<comment type="similarity">
    <text evidence="1">Belongs to the ABC transporter superfamily.</text>
</comment>
<dbReference type="PANTHER" id="PTHR42798:SF7">
    <property type="entry name" value="ALPHA-D-RIBOSE 1-METHYLPHOSPHONATE 5-TRIPHOSPHATE SYNTHASE SUBUNIT PHNL"/>
    <property type="match status" value="1"/>
</dbReference>
<comment type="caution">
    <text evidence="7">The sequence shown here is derived from an EMBL/GenBank/DDBJ whole genome shotgun (WGS) entry which is preliminary data.</text>
</comment>
<feature type="domain" description="ABC transporter" evidence="6">
    <location>
        <begin position="4"/>
        <end position="242"/>
    </location>
</feature>
<dbReference type="Pfam" id="PF00005">
    <property type="entry name" value="ABC_tran"/>
    <property type="match status" value="1"/>
</dbReference>
<evidence type="ECO:0000259" key="6">
    <source>
        <dbReference type="PROSITE" id="PS50893"/>
    </source>
</evidence>
<dbReference type="GO" id="GO:0022857">
    <property type="term" value="F:transmembrane transporter activity"/>
    <property type="evidence" value="ECO:0007669"/>
    <property type="project" value="UniProtKB-ARBA"/>
</dbReference>
<dbReference type="GO" id="GO:0006865">
    <property type="term" value="P:amino acid transport"/>
    <property type="evidence" value="ECO:0007669"/>
    <property type="project" value="UniProtKB-KW"/>
</dbReference>
<dbReference type="InterPro" id="IPR003439">
    <property type="entry name" value="ABC_transporter-like_ATP-bd"/>
</dbReference>
<dbReference type="PROSITE" id="PS50893">
    <property type="entry name" value="ABC_TRANSPORTER_2"/>
    <property type="match status" value="1"/>
</dbReference>
<evidence type="ECO:0000256" key="1">
    <source>
        <dbReference type="ARBA" id="ARBA00005417"/>
    </source>
</evidence>
<dbReference type="EMBL" id="NGKA01000003">
    <property type="protein sequence ID" value="RSU14361.1"/>
    <property type="molecule type" value="Genomic_DNA"/>
</dbReference>
<evidence type="ECO:0000256" key="4">
    <source>
        <dbReference type="ARBA" id="ARBA00022840"/>
    </source>
</evidence>
<keyword evidence="4 7" id="KW-0067">ATP-binding</keyword>
<keyword evidence="8" id="KW-1185">Reference proteome</keyword>
<keyword evidence="5" id="KW-0029">Amino-acid transport</keyword>
<evidence type="ECO:0000313" key="7">
    <source>
        <dbReference type="EMBL" id="RSU14361.1"/>
    </source>
</evidence>
<dbReference type="AlphaFoldDB" id="A0A430B281"/>
<dbReference type="FunFam" id="3.40.50.300:FF:000032">
    <property type="entry name" value="Export ABC transporter ATP-binding protein"/>
    <property type="match status" value="1"/>
</dbReference>
<protein>
    <submittedName>
        <fullName evidence="7">Bacitracin ABC transporter ATP-binding protein</fullName>
    </submittedName>
</protein>
<dbReference type="CDD" id="cd03255">
    <property type="entry name" value="ABC_MJ0796_LolCDE_FtsE"/>
    <property type="match status" value="1"/>
</dbReference>
<dbReference type="Gene3D" id="3.40.50.300">
    <property type="entry name" value="P-loop containing nucleotide triphosphate hydrolases"/>
    <property type="match status" value="1"/>
</dbReference>
<accession>A0A430B281</accession>
<dbReference type="Proteomes" id="UP000287605">
    <property type="component" value="Unassembled WGS sequence"/>
</dbReference>
<dbReference type="InterPro" id="IPR027417">
    <property type="entry name" value="P-loop_NTPase"/>
</dbReference>
<dbReference type="RefSeq" id="WP_126807346.1">
    <property type="nucleotide sequence ID" value="NZ_NGKA01000003.1"/>
</dbReference>